<comment type="caution">
    <text evidence="2">The sequence shown here is derived from an EMBL/GenBank/DDBJ whole genome shotgun (WGS) entry which is preliminary data.</text>
</comment>
<dbReference type="InterPro" id="IPR017461">
    <property type="entry name" value="CHP03009_planctomycetes"/>
</dbReference>
<reference evidence="2 3" key="1">
    <citation type="submission" date="2019-02" db="EMBL/GenBank/DDBJ databases">
        <title>Deep-cultivation of Planctomycetes and their phenomic and genomic characterization uncovers novel biology.</title>
        <authorList>
            <person name="Wiegand S."/>
            <person name="Jogler M."/>
            <person name="Boedeker C."/>
            <person name="Pinto D."/>
            <person name="Vollmers J."/>
            <person name="Rivas-Marin E."/>
            <person name="Kohn T."/>
            <person name="Peeters S.H."/>
            <person name="Heuer A."/>
            <person name="Rast P."/>
            <person name="Oberbeckmann S."/>
            <person name="Bunk B."/>
            <person name="Jeske O."/>
            <person name="Meyerdierks A."/>
            <person name="Storesund J.E."/>
            <person name="Kallscheuer N."/>
            <person name="Luecker S."/>
            <person name="Lage O.M."/>
            <person name="Pohl T."/>
            <person name="Merkel B.J."/>
            <person name="Hornburger P."/>
            <person name="Mueller R.-W."/>
            <person name="Bruemmer F."/>
            <person name="Labrenz M."/>
            <person name="Spormann A.M."/>
            <person name="Op Den Camp H."/>
            <person name="Overmann J."/>
            <person name="Amann R."/>
            <person name="Jetten M.S.M."/>
            <person name="Mascher T."/>
            <person name="Medema M.H."/>
            <person name="Devos D.P."/>
            <person name="Kaster A.-K."/>
            <person name="Ovreas L."/>
            <person name="Rohde M."/>
            <person name="Galperin M.Y."/>
            <person name="Jogler C."/>
        </authorList>
    </citation>
    <scope>NUCLEOTIDE SEQUENCE [LARGE SCALE GENOMIC DNA]</scope>
    <source>
        <strain evidence="2 3">Pla52n</strain>
    </source>
</reference>
<dbReference type="Gene3D" id="2.50.20.10">
    <property type="entry name" value="Lipoprotein localisation LolA/LolB/LppX"/>
    <property type="match status" value="1"/>
</dbReference>
<name>A0A5C6B3C7_9BACT</name>
<organism evidence="2 3">
    <name type="scientific">Stieleria varia</name>
    <dbReference type="NCBI Taxonomy" id="2528005"/>
    <lineage>
        <taxon>Bacteria</taxon>
        <taxon>Pseudomonadati</taxon>
        <taxon>Planctomycetota</taxon>
        <taxon>Planctomycetia</taxon>
        <taxon>Pirellulales</taxon>
        <taxon>Pirellulaceae</taxon>
        <taxon>Stieleria</taxon>
    </lineage>
</organism>
<evidence type="ECO:0008006" key="4">
    <source>
        <dbReference type="Google" id="ProtNLM"/>
    </source>
</evidence>
<proteinExistence type="predicted"/>
<feature type="signal peptide" evidence="1">
    <location>
        <begin position="1"/>
        <end position="33"/>
    </location>
</feature>
<feature type="chain" id="PRO_5022932512" description="TIGR03009 domain-containing protein" evidence="1">
    <location>
        <begin position="34"/>
        <end position="364"/>
    </location>
</feature>
<dbReference type="EMBL" id="SJPN01000002">
    <property type="protein sequence ID" value="TWU05879.1"/>
    <property type="molecule type" value="Genomic_DNA"/>
</dbReference>
<evidence type="ECO:0000313" key="3">
    <source>
        <dbReference type="Proteomes" id="UP000320176"/>
    </source>
</evidence>
<sequence precursor="true">MTLERQMTRLIFKASLALGIGILTLASASMAVAQAPNQTGGAAMTPQQAAARQQALAQQRSQPQQLTPQQEAYLRQQQLAQQQAAQQRAAAAAASTAQAPFPPLDANAQARLDQILAKWEEQTKGTKTLECTFQRWHFDLLATPPGVYADKSIGDIKYSAPDKGLFKVNTKLFFTGMEGGKPQYAPQPGMEGEWYVCTGKEVLEYDRSIKQCTIQELPKEMQGVQIFNSPLPFVFNLDAEQMKQKFWIREVESKEPGMLMLEVWPKTAEDRAQYKVVQIGLGSDFVIKGLVMYAPNFHPKNAPTWDQYQFDDVKRNSFAAGIQQFWNFFIPEKLPAGWNVQRGNLLMPPQPQMANGNQAAPPRR</sequence>
<keyword evidence="3" id="KW-1185">Reference proteome</keyword>
<keyword evidence="1" id="KW-0732">Signal</keyword>
<evidence type="ECO:0000313" key="2">
    <source>
        <dbReference type="EMBL" id="TWU05879.1"/>
    </source>
</evidence>
<dbReference type="AlphaFoldDB" id="A0A5C6B3C7"/>
<protein>
    <recommendedName>
        <fullName evidence="4">TIGR03009 domain-containing protein</fullName>
    </recommendedName>
</protein>
<accession>A0A5C6B3C7</accession>
<gene>
    <name evidence="2" type="ORF">Pla52n_15940</name>
</gene>
<dbReference type="NCBIfam" id="TIGR03009">
    <property type="entry name" value="plancto_dom_2"/>
    <property type="match status" value="1"/>
</dbReference>
<evidence type="ECO:0000256" key="1">
    <source>
        <dbReference type="SAM" id="SignalP"/>
    </source>
</evidence>
<dbReference type="Proteomes" id="UP000320176">
    <property type="component" value="Unassembled WGS sequence"/>
</dbReference>